<feature type="transmembrane region" description="Helical" evidence="1">
    <location>
        <begin position="97"/>
        <end position="119"/>
    </location>
</feature>
<feature type="transmembrane region" description="Helical" evidence="1">
    <location>
        <begin position="58"/>
        <end position="76"/>
    </location>
</feature>
<keyword evidence="1" id="KW-0812">Transmembrane</keyword>
<dbReference type="InterPro" id="IPR021215">
    <property type="entry name" value="DUF2752"/>
</dbReference>
<evidence type="ECO:0000313" key="3">
    <source>
        <dbReference type="Proteomes" id="UP000317332"/>
    </source>
</evidence>
<evidence type="ECO:0000256" key="1">
    <source>
        <dbReference type="SAM" id="Phobius"/>
    </source>
</evidence>
<proteinExistence type="predicted"/>
<sequence length="120" mass="13855">MTLAVLSLLFLFNPADFNIFPKCPFHLTTGWHCPGCGSQRALHSFLHGNIIEGFKHNLLIILLIIVLIYDAVVITINKYFKKNYFNLLHHPNTTRGILVLIILFWIFRNLPFTPFSYLAP</sequence>
<dbReference type="AlphaFoldDB" id="A0A506PEW5"/>
<comment type="caution">
    <text evidence="2">The sequence shown here is derived from an EMBL/GenBank/DDBJ whole genome shotgun (WGS) entry which is preliminary data.</text>
</comment>
<keyword evidence="3" id="KW-1185">Reference proteome</keyword>
<reference evidence="2 3" key="1">
    <citation type="submission" date="2019-06" db="EMBL/GenBank/DDBJ databases">
        <title>Flavobacteriaceae Paucihalobacterium erythroidium CWB-1, complete genome.</title>
        <authorList>
            <person name="Wu S."/>
        </authorList>
    </citation>
    <scope>NUCLEOTIDE SEQUENCE [LARGE SCALE GENOMIC DNA]</scope>
    <source>
        <strain evidence="2 3">CWB-1</strain>
    </source>
</reference>
<keyword evidence="1" id="KW-1133">Transmembrane helix</keyword>
<keyword evidence="1" id="KW-0472">Membrane</keyword>
<organism evidence="2 3">
    <name type="scientific">Paucihalobacter ruber</name>
    <dbReference type="NCBI Taxonomy" id="2567861"/>
    <lineage>
        <taxon>Bacteria</taxon>
        <taxon>Pseudomonadati</taxon>
        <taxon>Bacteroidota</taxon>
        <taxon>Flavobacteriia</taxon>
        <taxon>Flavobacteriales</taxon>
        <taxon>Flavobacteriaceae</taxon>
        <taxon>Paucihalobacter</taxon>
    </lineage>
</organism>
<accession>A0A506PEW5</accession>
<dbReference type="Pfam" id="PF10825">
    <property type="entry name" value="DUF2752"/>
    <property type="match status" value="1"/>
</dbReference>
<name>A0A506PEW5_9FLAO</name>
<gene>
    <name evidence="2" type="ORF">FJ651_13040</name>
</gene>
<dbReference type="EMBL" id="VHIQ01000006">
    <property type="protein sequence ID" value="TPV32481.1"/>
    <property type="molecule type" value="Genomic_DNA"/>
</dbReference>
<dbReference type="Proteomes" id="UP000317332">
    <property type="component" value="Unassembled WGS sequence"/>
</dbReference>
<dbReference type="RefSeq" id="WP_140990976.1">
    <property type="nucleotide sequence ID" value="NZ_VHIQ01000006.1"/>
</dbReference>
<protein>
    <submittedName>
        <fullName evidence="2">DUF2752 domain-containing protein</fullName>
    </submittedName>
</protein>
<evidence type="ECO:0000313" key="2">
    <source>
        <dbReference type="EMBL" id="TPV32481.1"/>
    </source>
</evidence>
<dbReference type="OrthoDB" id="9815897at2"/>